<dbReference type="EMBL" id="JH687921">
    <property type="protein sequence ID" value="EJD34782.1"/>
    <property type="molecule type" value="Genomic_DNA"/>
</dbReference>
<reference evidence="2" key="1">
    <citation type="journal article" date="2012" name="Science">
        <title>The Paleozoic origin of enzymatic lignin decomposition reconstructed from 31 fungal genomes.</title>
        <authorList>
            <person name="Floudas D."/>
            <person name="Binder M."/>
            <person name="Riley R."/>
            <person name="Barry K."/>
            <person name="Blanchette R.A."/>
            <person name="Henrissat B."/>
            <person name="Martinez A.T."/>
            <person name="Otillar R."/>
            <person name="Spatafora J.W."/>
            <person name="Yadav J.S."/>
            <person name="Aerts A."/>
            <person name="Benoit I."/>
            <person name="Boyd A."/>
            <person name="Carlson A."/>
            <person name="Copeland A."/>
            <person name="Coutinho P.M."/>
            <person name="de Vries R.P."/>
            <person name="Ferreira P."/>
            <person name="Findley K."/>
            <person name="Foster B."/>
            <person name="Gaskell J."/>
            <person name="Glotzer D."/>
            <person name="Gorecki P."/>
            <person name="Heitman J."/>
            <person name="Hesse C."/>
            <person name="Hori C."/>
            <person name="Igarashi K."/>
            <person name="Jurgens J.A."/>
            <person name="Kallen N."/>
            <person name="Kersten P."/>
            <person name="Kohler A."/>
            <person name="Kuees U."/>
            <person name="Kumar T.K.A."/>
            <person name="Kuo A."/>
            <person name="LaButti K."/>
            <person name="Larrondo L.F."/>
            <person name="Lindquist E."/>
            <person name="Ling A."/>
            <person name="Lombard V."/>
            <person name="Lucas S."/>
            <person name="Lundell T."/>
            <person name="Martin R."/>
            <person name="McLaughlin D.J."/>
            <person name="Morgenstern I."/>
            <person name="Morin E."/>
            <person name="Murat C."/>
            <person name="Nagy L.G."/>
            <person name="Nolan M."/>
            <person name="Ohm R.A."/>
            <person name="Patyshakuliyeva A."/>
            <person name="Rokas A."/>
            <person name="Ruiz-Duenas F.J."/>
            <person name="Sabat G."/>
            <person name="Salamov A."/>
            <person name="Samejima M."/>
            <person name="Schmutz J."/>
            <person name="Slot J.C."/>
            <person name="St John F."/>
            <person name="Stenlid J."/>
            <person name="Sun H."/>
            <person name="Sun S."/>
            <person name="Syed K."/>
            <person name="Tsang A."/>
            <person name="Wiebenga A."/>
            <person name="Young D."/>
            <person name="Pisabarro A."/>
            <person name="Eastwood D.C."/>
            <person name="Martin F."/>
            <person name="Cullen D."/>
            <person name="Grigoriev I.V."/>
            <person name="Hibbett D.S."/>
        </authorList>
    </citation>
    <scope>NUCLEOTIDE SEQUENCE [LARGE SCALE GENOMIC DNA]</scope>
    <source>
        <strain evidence="2">TFB10046</strain>
    </source>
</reference>
<organism evidence="1 2">
    <name type="scientific">Auricularia subglabra (strain TFB-10046 / SS5)</name>
    <name type="common">White-rot fungus</name>
    <name type="synonym">Auricularia delicata (strain TFB10046)</name>
    <dbReference type="NCBI Taxonomy" id="717982"/>
    <lineage>
        <taxon>Eukaryota</taxon>
        <taxon>Fungi</taxon>
        <taxon>Dikarya</taxon>
        <taxon>Basidiomycota</taxon>
        <taxon>Agaricomycotina</taxon>
        <taxon>Agaricomycetes</taxon>
        <taxon>Auriculariales</taxon>
        <taxon>Auriculariaceae</taxon>
        <taxon>Auricularia</taxon>
    </lineage>
</organism>
<dbReference type="InParanoid" id="J0WQG3"/>
<accession>J0WQG3</accession>
<keyword evidence="2" id="KW-1185">Reference proteome</keyword>
<dbReference type="KEGG" id="adl:AURDEDRAFT_176176"/>
<evidence type="ECO:0000313" key="2">
    <source>
        <dbReference type="Proteomes" id="UP000006514"/>
    </source>
</evidence>
<dbReference type="AlphaFoldDB" id="J0WQG3"/>
<evidence type="ECO:0000313" key="1">
    <source>
        <dbReference type="EMBL" id="EJD34782.1"/>
    </source>
</evidence>
<protein>
    <submittedName>
        <fullName evidence="1">Uncharacterized protein</fullName>
    </submittedName>
</protein>
<dbReference type="Proteomes" id="UP000006514">
    <property type="component" value="Unassembled WGS sequence"/>
</dbReference>
<proteinExistence type="predicted"/>
<name>J0WQG3_AURST</name>
<gene>
    <name evidence="1" type="ORF">AURDEDRAFT_176176</name>
</gene>
<sequence length="196" mass="21828">MCRKDGPYWDTSTRRPGSPDQLMPFGWWNSDQLARTGLAYLAWVLWTARARGAAAVSPAGRQRGLRPYLNTRSASAWSGPAPRRTGRPPEVRLAQYCSRGGLEHPHKEICDMLQEPFVFTALGETGEAFSAACAENDFPLERVDRLIAWSGGTAQDYAHGAPSIECLTPETIVTSELIQADYTVFRRDRDRRNTAV</sequence>